<dbReference type="Proteomes" id="UP000284706">
    <property type="component" value="Unassembled WGS sequence"/>
</dbReference>
<evidence type="ECO:0000313" key="1">
    <source>
        <dbReference type="EMBL" id="PPQ81846.1"/>
    </source>
</evidence>
<name>A0A409WTP7_9AGAR</name>
<reference evidence="1 2" key="1">
    <citation type="journal article" date="2018" name="Evol. Lett.">
        <title>Horizontal gene cluster transfer increased hallucinogenic mushroom diversity.</title>
        <authorList>
            <person name="Reynolds H.T."/>
            <person name="Vijayakumar V."/>
            <person name="Gluck-Thaler E."/>
            <person name="Korotkin H.B."/>
            <person name="Matheny P.B."/>
            <person name="Slot J.C."/>
        </authorList>
    </citation>
    <scope>NUCLEOTIDE SEQUENCE [LARGE SCALE GENOMIC DNA]</scope>
    <source>
        <strain evidence="1 2">SRW20</strain>
    </source>
</reference>
<feature type="non-terminal residue" evidence="1">
    <location>
        <position position="1"/>
    </location>
</feature>
<comment type="caution">
    <text evidence="1">The sequence shown here is derived from an EMBL/GenBank/DDBJ whole genome shotgun (WGS) entry which is preliminary data.</text>
</comment>
<accession>A0A409WTP7</accession>
<gene>
    <name evidence="1" type="ORF">CVT26_014408</name>
</gene>
<organism evidence="1 2">
    <name type="scientific">Gymnopilus dilepis</name>
    <dbReference type="NCBI Taxonomy" id="231916"/>
    <lineage>
        <taxon>Eukaryota</taxon>
        <taxon>Fungi</taxon>
        <taxon>Dikarya</taxon>
        <taxon>Basidiomycota</taxon>
        <taxon>Agaricomycotina</taxon>
        <taxon>Agaricomycetes</taxon>
        <taxon>Agaricomycetidae</taxon>
        <taxon>Agaricales</taxon>
        <taxon>Agaricineae</taxon>
        <taxon>Hymenogastraceae</taxon>
        <taxon>Gymnopilus</taxon>
    </lineage>
</organism>
<dbReference type="EMBL" id="NHYE01004821">
    <property type="protein sequence ID" value="PPQ81846.1"/>
    <property type="molecule type" value="Genomic_DNA"/>
</dbReference>
<protein>
    <submittedName>
        <fullName evidence="1">Uncharacterized protein</fullName>
    </submittedName>
</protein>
<dbReference type="AlphaFoldDB" id="A0A409WTP7"/>
<evidence type="ECO:0000313" key="2">
    <source>
        <dbReference type="Proteomes" id="UP000284706"/>
    </source>
</evidence>
<dbReference type="InParanoid" id="A0A409WTP7"/>
<proteinExistence type="predicted"/>
<keyword evidence="2" id="KW-1185">Reference proteome</keyword>
<sequence length="285" mass="32169">SDPTAIVTIHDGPSSNRAHVAQSSQSFVVLNFFQALPSHHINARMGALLPLERSPCKQFDGFAIHFCHYSDADPEPIQLANAGYPWDNEARNCDTTSTHAPCRPQDALEVKGTAFPQDVSVSRRGLFHHLLVDLSVLESLPRIWTSLVCLHRLTVCQRSGQEHGLDRELLFQRQRSFTVRCPACPGTDVKGVIQICLERHARSISGDVLNKLIVRRSTINYLVNLRVADVKIVKHWENELYMRHKFSTLKSSSTPQKASKSLISVFPSRTEEEEEILKREVQRTV</sequence>